<feature type="transmembrane region" description="Helical" evidence="1">
    <location>
        <begin position="327"/>
        <end position="348"/>
    </location>
</feature>
<evidence type="ECO:0000313" key="3">
    <source>
        <dbReference type="EMBL" id="MDG9732743.1"/>
    </source>
</evidence>
<gene>
    <name evidence="4" type="ORF">FGL85_05255</name>
    <name evidence="3" type="ORF">P1N92_01250</name>
</gene>
<protein>
    <submittedName>
        <fullName evidence="4">Acetyltransferase</fullName>
    </submittedName>
    <submittedName>
        <fullName evidence="3">Acyltransferase family protein</fullName>
    </submittedName>
</protein>
<keyword evidence="1" id="KW-0472">Membrane</keyword>
<dbReference type="Proteomes" id="UP001529201">
    <property type="component" value="Unassembled WGS sequence"/>
</dbReference>
<dbReference type="KEGG" id="lpse:FGL85_05255"/>
<reference evidence="4 5" key="1">
    <citation type="submission" date="2019-06" db="EMBL/GenBank/DDBJ databases">
        <title>Genome analyses of bacteria isolated from kimchi.</title>
        <authorList>
            <person name="Lee S."/>
            <person name="Ahn S."/>
            <person name="Roh S."/>
        </authorList>
    </citation>
    <scope>NUCLEOTIDE SEQUENCE [LARGE SCALE GENOMIC DNA]</scope>
    <source>
        <strain evidence="4 5">CBA3630</strain>
    </source>
</reference>
<keyword evidence="4" id="KW-0808">Transferase</keyword>
<feature type="transmembrane region" description="Helical" evidence="1">
    <location>
        <begin position="35"/>
        <end position="56"/>
    </location>
</feature>
<dbReference type="PANTHER" id="PTHR23028:SF53">
    <property type="entry name" value="ACYL_TRANSF_3 DOMAIN-CONTAINING PROTEIN"/>
    <property type="match status" value="1"/>
</dbReference>
<dbReference type="SUPFAM" id="SSF52266">
    <property type="entry name" value="SGNH hydrolase"/>
    <property type="match status" value="1"/>
</dbReference>
<dbReference type="EMBL" id="JARGDN010000002">
    <property type="protein sequence ID" value="MDG9732743.1"/>
    <property type="molecule type" value="Genomic_DNA"/>
</dbReference>
<evidence type="ECO:0000256" key="1">
    <source>
        <dbReference type="SAM" id="Phobius"/>
    </source>
</evidence>
<feature type="transmembrane region" description="Helical" evidence="1">
    <location>
        <begin position="294"/>
        <end position="315"/>
    </location>
</feature>
<dbReference type="CDD" id="cd01840">
    <property type="entry name" value="SGNH_hydrolase_yrhL_like"/>
    <property type="match status" value="1"/>
</dbReference>
<dbReference type="GO" id="GO:0016747">
    <property type="term" value="F:acyltransferase activity, transferring groups other than amino-acyl groups"/>
    <property type="evidence" value="ECO:0007669"/>
    <property type="project" value="InterPro"/>
</dbReference>
<feature type="transmembrane region" description="Helical" evidence="1">
    <location>
        <begin position="168"/>
        <end position="192"/>
    </location>
</feature>
<dbReference type="EMBL" id="CP042383">
    <property type="protein sequence ID" value="QEA41935.1"/>
    <property type="molecule type" value="Genomic_DNA"/>
</dbReference>
<dbReference type="RefSeq" id="WP_010285946.1">
    <property type="nucleotide sequence ID" value="NZ_CP042383.1"/>
</dbReference>
<proteinExistence type="predicted"/>
<feature type="transmembrane region" description="Helical" evidence="1">
    <location>
        <begin position="372"/>
        <end position="391"/>
    </location>
</feature>
<feature type="transmembrane region" description="Helical" evidence="1">
    <location>
        <begin position="12"/>
        <end position="29"/>
    </location>
</feature>
<feature type="transmembrane region" description="Helical" evidence="1">
    <location>
        <begin position="140"/>
        <end position="161"/>
    </location>
</feature>
<dbReference type="GO" id="GO:0016020">
    <property type="term" value="C:membrane"/>
    <property type="evidence" value="ECO:0007669"/>
    <property type="project" value="TreeGrafter"/>
</dbReference>
<sequence>MNNQKRRYITGFDGLRALAVCGVILFHLLPTKIVGGWLGVPLFFVISGYLITDILIQEYDKTATIAAVKFYIRRLKRLYPALVMMLLMTTIVILAFDQRLIYNLRQVILTNLTYVYNFWAIGHGQSYFQQFGGESPFTHLWSLSIEGQFYLVWPFVVWFILKKGYKRLNVALGLLGVSFVSALLMAILYSPANINRVYYGTDTRVFAILLGTALAFVWPSNKLSAKIEDKSRLYLNSIGTAALVILIAGMIWVNGQFTATYYGLMYLFTVDVAILVAITAHPASWYSRLLDNKVLNYLGTRSYSIYLYQLPVFVFYEKFVSNYKPTFVNLVIEVILVLVLSELSYRYIENVIRRDGKLHQFWHWLMHSRNRFFLFITPALLLLLFVGHGLADKKAALPQPKTRLQKQLTKNQAEVAKRNKIAEKAASSSSAQSATKNAKLSEADQKIVTDYGLQTNAYLAFKNMQFTAIGDSVMLDAAPYLQEVDPNMHVDAEVGRQAYQTPDIIDGMAHSGKLAPNILMGLGTNGEVKRPDLDRMMRTFGAKRQVYWMNNFVQSKPWQNSNNDMLAAAQKDYKNLHVIDWFSLAKQHIDWFADDGVHQGPTGDRNYVRLLVEKTAEVNHIK</sequence>
<evidence type="ECO:0000313" key="6">
    <source>
        <dbReference type="Proteomes" id="UP001529201"/>
    </source>
</evidence>
<dbReference type="InterPro" id="IPR050879">
    <property type="entry name" value="Acyltransferase_3"/>
</dbReference>
<feature type="domain" description="Acyltransferase 3" evidence="2">
    <location>
        <begin position="10"/>
        <end position="341"/>
    </location>
</feature>
<dbReference type="AlphaFoldDB" id="A0A5B8T2A4"/>
<organism evidence="4 5">
    <name type="scientific">Leuconostoc pseudomesenteroides</name>
    <dbReference type="NCBI Taxonomy" id="33968"/>
    <lineage>
        <taxon>Bacteria</taxon>
        <taxon>Bacillati</taxon>
        <taxon>Bacillota</taxon>
        <taxon>Bacilli</taxon>
        <taxon>Lactobacillales</taxon>
        <taxon>Lactobacillaceae</taxon>
        <taxon>Leuconostoc</taxon>
    </lineage>
</organism>
<dbReference type="InterPro" id="IPR002656">
    <property type="entry name" value="Acyl_transf_3_dom"/>
</dbReference>
<dbReference type="Pfam" id="PF01757">
    <property type="entry name" value="Acyl_transf_3"/>
    <property type="match status" value="1"/>
</dbReference>
<feature type="transmembrane region" description="Helical" evidence="1">
    <location>
        <begin position="259"/>
        <end position="282"/>
    </location>
</feature>
<feature type="transmembrane region" description="Helical" evidence="1">
    <location>
        <begin position="204"/>
        <end position="221"/>
    </location>
</feature>
<evidence type="ECO:0000313" key="4">
    <source>
        <dbReference type="EMBL" id="QEA41935.1"/>
    </source>
</evidence>
<dbReference type="Proteomes" id="UP000321296">
    <property type="component" value="Chromosome"/>
</dbReference>
<accession>A0A5B8T2A4</accession>
<feature type="transmembrane region" description="Helical" evidence="1">
    <location>
        <begin position="77"/>
        <end position="96"/>
    </location>
</feature>
<reference evidence="3 6" key="2">
    <citation type="submission" date="2023-02" db="EMBL/GenBank/DDBJ databases">
        <title>Antimicrobial susceptibility testing and tentative epidemiological cut-off values for Lactobacillaceae family species intended for ingestion.</title>
        <authorList>
            <person name="Noehr-Meldgaard K."/>
            <person name="Struve C."/>
            <person name="Ingmer H."/>
            <person name="Koza A."/>
            <person name="Al-Nakeeb K."/>
            <person name="Agersoe Y."/>
        </authorList>
    </citation>
    <scope>NUCLEOTIDE SEQUENCE [LARGE SCALE GENOMIC DNA]</scope>
    <source>
        <strain evidence="3 6">DSM 20193</strain>
    </source>
</reference>
<keyword evidence="1" id="KW-0812">Transmembrane</keyword>
<name>A0A5B8T2A4_LEUPS</name>
<keyword evidence="6" id="KW-1185">Reference proteome</keyword>
<dbReference type="GO" id="GO:0009103">
    <property type="term" value="P:lipopolysaccharide biosynthetic process"/>
    <property type="evidence" value="ECO:0007669"/>
    <property type="project" value="TreeGrafter"/>
</dbReference>
<dbReference type="GeneID" id="64344259"/>
<evidence type="ECO:0000259" key="2">
    <source>
        <dbReference type="Pfam" id="PF01757"/>
    </source>
</evidence>
<feature type="transmembrane region" description="Helical" evidence="1">
    <location>
        <begin position="233"/>
        <end position="253"/>
    </location>
</feature>
<keyword evidence="3" id="KW-0012">Acyltransferase</keyword>
<evidence type="ECO:0000313" key="5">
    <source>
        <dbReference type="Proteomes" id="UP000321296"/>
    </source>
</evidence>
<dbReference type="PANTHER" id="PTHR23028">
    <property type="entry name" value="ACETYLTRANSFERASE"/>
    <property type="match status" value="1"/>
</dbReference>
<keyword evidence="1" id="KW-1133">Transmembrane helix</keyword>